<accession>A0A5A7R079</accession>
<dbReference type="PANTHER" id="PTHR35286:SF1">
    <property type="entry name" value="EXPRESSED PROTEIN"/>
    <property type="match status" value="1"/>
</dbReference>
<proteinExistence type="predicted"/>
<keyword evidence="3" id="KW-1185">Reference proteome</keyword>
<dbReference type="AlphaFoldDB" id="A0A5A7R079"/>
<organism evidence="2 3">
    <name type="scientific">Striga asiatica</name>
    <name type="common">Asiatic witchweed</name>
    <name type="synonym">Buchnera asiatica</name>
    <dbReference type="NCBI Taxonomy" id="4170"/>
    <lineage>
        <taxon>Eukaryota</taxon>
        <taxon>Viridiplantae</taxon>
        <taxon>Streptophyta</taxon>
        <taxon>Embryophyta</taxon>
        <taxon>Tracheophyta</taxon>
        <taxon>Spermatophyta</taxon>
        <taxon>Magnoliopsida</taxon>
        <taxon>eudicotyledons</taxon>
        <taxon>Gunneridae</taxon>
        <taxon>Pentapetalae</taxon>
        <taxon>asterids</taxon>
        <taxon>lamiids</taxon>
        <taxon>Lamiales</taxon>
        <taxon>Orobanchaceae</taxon>
        <taxon>Buchnereae</taxon>
        <taxon>Striga</taxon>
    </lineage>
</organism>
<dbReference type="Proteomes" id="UP000325081">
    <property type="component" value="Unassembled WGS sequence"/>
</dbReference>
<sequence length="149" mass="16817">MLFATGKSLEDLLLSIILLNLSESGSDTDSDGDLSKTQLARKEFRLEKEIVLTILSSEIEKLKLNFCQAVTIDEHHICEGFQEEISSDYPDKKKRSVDDDDEKAEEAEKVMIGELKELIESVESGSGRILHRTMNVKSGPFIQYFDLFA</sequence>
<evidence type="ECO:0000313" key="2">
    <source>
        <dbReference type="EMBL" id="GER51075.1"/>
    </source>
</evidence>
<reference evidence="3" key="1">
    <citation type="journal article" date="2019" name="Curr. Biol.">
        <title>Genome Sequence of Striga asiatica Provides Insight into the Evolution of Plant Parasitism.</title>
        <authorList>
            <person name="Yoshida S."/>
            <person name="Kim S."/>
            <person name="Wafula E.K."/>
            <person name="Tanskanen J."/>
            <person name="Kim Y.M."/>
            <person name="Honaas L."/>
            <person name="Yang Z."/>
            <person name="Spallek T."/>
            <person name="Conn C.E."/>
            <person name="Ichihashi Y."/>
            <person name="Cheong K."/>
            <person name="Cui S."/>
            <person name="Der J.P."/>
            <person name="Gundlach H."/>
            <person name="Jiao Y."/>
            <person name="Hori C."/>
            <person name="Ishida J.K."/>
            <person name="Kasahara H."/>
            <person name="Kiba T."/>
            <person name="Kim M.S."/>
            <person name="Koo N."/>
            <person name="Laohavisit A."/>
            <person name="Lee Y.H."/>
            <person name="Lumba S."/>
            <person name="McCourt P."/>
            <person name="Mortimer J.C."/>
            <person name="Mutuku J.M."/>
            <person name="Nomura T."/>
            <person name="Sasaki-Sekimoto Y."/>
            <person name="Seto Y."/>
            <person name="Wang Y."/>
            <person name="Wakatake T."/>
            <person name="Sakakibara H."/>
            <person name="Demura T."/>
            <person name="Yamaguchi S."/>
            <person name="Yoneyama K."/>
            <person name="Manabe R.I."/>
            <person name="Nelson D.C."/>
            <person name="Schulman A.H."/>
            <person name="Timko M.P."/>
            <person name="dePamphilis C.W."/>
            <person name="Choi D."/>
            <person name="Shirasu K."/>
        </authorList>
    </citation>
    <scope>NUCLEOTIDE SEQUENCE [LARGE SCALE GENOMIC DNA]</scope>
    <source>
        <strain evidence="3">cv. UVA1</strain>
    </source>
</reference>
<gene>
    <name evidence="2" type="ORF">STAS_28428</name>
</gene>
<dbReference type="PANTHER" id="PTHR35286">
    <property type="entry name" value="EXPRESSED PROTEIN"/>
    <property type="match status" value="1"/>
</dbReference>
<dbReference type="OrthoDB" id="1904011at2759"/>
<evidence type="ECO:0000313" key="3">
    <source>
        <dbReference type="Proteomes" id="UP000325081"/>
    </source>
</evidence>
<dbReference type="EMBL" id="BKCP01009515">
    <property type="protein sequence ID" value="GER51075.1"/>
    <property type="molecule type" value="Genomic_DNA"/>
</dbReference>
<comment type="caution">
    <text evidence="2">The sequence shown here is derived from an EMBL/GenBank/DDBJ whole genome shotgun (WGS) entry which is preliminary data.</text>
</comment>
<feature type="signal peptide" evidence="1">
    <location>
        <begin position="1"/>
        <end position="24"/>
    </location>
</feature>
<protein>
    <submittedName>
        <fullName evidence="2">Uncharacterized protein</fullName>
    </submittedName>
</protein>
<feature type="chain" id="PRO_5022781195" evidence="1">
    <location>
        <begin position="25"/>
        <end position="149"/>
    </location>
</feature>
<evidence type="ECO:0000256" key="1">
    <source>
        <dbReference type="SAM" id="SignalP"/>
    </source>
</evidence>
<keyword evidence="1" id="KW-0732">Signal</keyword>
<name>A0A5A7R079_STRAF</name>